<dbReference type="PANTHER" id="PTHR42832:SF4">
    <property type="entry name" value="BLR3474 PROTEIN"/>
    <property type="match status" value="1"/>
</dbReference>
<comment type="caution">
    <text evidence="6">The sequence shown here is derived from an EMBL/GenBank/DDBJ whole genome shotgun (WGS) entry which is preliminary data.</text>
</comment>
<keyword evidence="3 6" id="KW-0808">Transferase</keyword>
<evidence type="ECO:0000313" key="7">
    <source>
        <dbReference type="Proteomes" id="UP000473278"/>
    </source>
</evidence>
<dbReference type="InterPro" id="IPR015421">
    <property type="entry name" value="PyrdxlP-dep_Trfase_major"/>
</dbReference>
<reference evidence="6 7" key="1">
    <citation type="submission" date="2020-02" db="EMBL/GenBank/DDBJ databases">
        <title>Balneolaceae bacterium YR4-1, complete genome.</title>
        <authorList>
            <person name="Li Y."/>
            <person name="Wu S."/>
        </authorList>
    </citation>
    <scope>NUCLEOTIDE SEQUENCE [LARGE SCALE GENOMIC DNA]</scope>
    <source>
        <strain evidence="6 7">YR4-1</strain>
    </source>
</reference>
<feature type="region of interest" description="Disordered" evidence="4">
    <location>
        <begin position="105"/>
        <end position="127"/>
    </location>
</feature>
<evidence type="ECO:0000256" key="2">
    <source>
        <dbReference type="ARBA" id="ARBA00022576"/>
    </source>
</evidence>
<dbReference type="Pfam" id="PF01276">
    <property type="entry name" value="OKR_DC_1"/>
    <property type="match status" value="2"/>
</dbReference>
<dbReference type="InterPro" id="IPR050881">
    <property type="entry name" value="LL-DAP_aminotransferase"/>
</dbReference>
<feature type="domain" description="Orn/Lys/Arg decarboxylases family 1 pyridoxal-P attachment site" evidence="5">
    <location>
        <begin position="289"/>
        <end position="513"/>
    </location>
</feature>
<evidence type="ECO:0000256" key="1">
    <source>
        <dbReference type="ARBA" id="ARBA00001933"/>
    </source>
</evidence>
<organism evidence="6 7">
    <name type="scientific">Halalkalibaculum roseum</name>
    <dbReference type="NCBI Taxonomy" id="2709311"/>
    <lineage>
        <taxon>Bacteria</taxon>
        <taxon>Pseudomonadati</taxon>
        <taxon>Balneolota</taxon>
        <taxon>Balneolia</taxon>
        <taxon>Balneolales</taxon>
        <taxon>Balneolaceae</taxon>
        <taxon>Halalkalibaculum</taxon>
    </lineage>
</organism>
<feature type="domain" description="Orn/Lys/Arg decarboxylases family 1 pyridoxal-P attachment site" evidence="5">
    <location>
        <begin position="530"/>
        <end position="740"/>
    </location>
</feature>
<name>A0A6M1SU80_9BACT</name>
<dbReference type="GO" id="GO:0008483">
    <property type="term" value="F:transaminase activity"/>
    <property type="evidence" value="ECO:0007669"/>
    <property type="project" value="UniProtKB-KW"/>
</dbReference>
<dbReference type="RefSeq" id="WP_165139176.1">
    <property type="nucleotide sequence ID" value="NZ_JAALLT010000001.1"/>
</dbReference>
<dbReference type="Gene3D" id="3.90.1150.10">
    <property type="entry name" value="Aspartate Aminotransferase, domain 1"/>
    <property type="match status" value="1"/>
</dbReference>
<evidence type="ECO:0000259" key="5">
    <source>
        <dbReference type="Pfam" id="PF01276"/>
    </source>
</evidence>
<proteinExistence type="predicted"/>
<accession>A0A6M1SU80</accession>
<dbReference type="InterPro" id="IPR015424">
    <property type="entry name" value="PyrdxlP-dep_Trfase"/>
</dbReference>
<protein>
    <submittedName>
        <fullName evidence="6">Aminotransferase class I/II-fold pyridoxal phosphate-dependent enzyme</fullName>
    </submittedName>
</protein>
<dbReference type="Gene3D" id="3.90.100.10">
    <property type="entry name" value="Orn/Lys/Arg decarboxylase, C-terminal domain"/>
    <property type="match status" value="1"/>
</dbReference>
<keyword evidence="7" id="KW-1185">Reference proteome</keyword>
<dbReference type="PANTHER" id="PTHR42832">
    <property type="entry name" value="AMINO ACID AMINOTRANSFERASE"/>
    <property type="match status" value="1"/>
</dbReference>
<dbReference type="SUPFAM" id="SSF53383">
    <property type="entry name" value="PLP-dependent transferases"/>
    <property type="match status" value="1"/>
</dbReference>
<evidence type="ECO:0000256" key="4">
    <source>
        <dbReference type="SAM" id="MobiDB-lite"/>
    </source>
</evidence>
<dbReference type="AlphaFoldDB" id="A0A6M1SU80"/>
<dbReference type="InterPro" id="IPR036633">
    <property type="entry name" value="Prn/Lys/Arg_de-COase_C_sf"/>
</dbReference>
<dbReference type="InterPro" id="IPR015422">
    <property type="entry name" value="PyrdxlP-dep_Trfase_small"/>
</dbReference>
<evidence type="ECO:0000256" key="3">
    <source>
        <dbReference type="ARBA" id="ARBA00022679"/>
    </source>
</evidence>
<dbReference type="EMBL" id="JAALLT010000001">
    <property type="protein sequence ID" value="NGP75668.1"/>
    <property type="molecule type" value="Genomic_DNA"/>
</dbReference>
<dbReference type="SUPFAM" id="SSF55904">
    <property type="entry name" value="Ornithine decarboxylase C-terminal domain"/>
    <property type="match status" value="1"/>
</dbReference>
<dbReference type="Proteomes" id="UP000473278">
    <property type="component" value="Unassembled WGS sequence"/>
</dbReference>
<dbReference type="CDD" id="cd00615">
    <property type="entry name" value="Orn_deC_like"/>
    <property type="match status" value="1"/>
</dbReference>
<evidence type="ECO:0000313" key="6">
    <source>
        <dbReference type="EMBL" id="NGP75668.1"/>
    </source>
</evidence>
<sequence length="910" mass="104450">MANDRKSTPHFNVAQLRVDLWNRLRSELQSIVSDTGQSQKNAKDTEKASALLKNLAAIEQYYSFPGGKRVKKLQKSLEREEYATLSRSVVEFVRLLVSDAYRSNPQFMNPKEEENQENETPERTSHESRKNYFEVLFVDNLSGQEEEALRGKISELREKYEHLVYDITVQHSFQDALIALLINFNIQSVVIRYAPPYKLGEINELLRPFLSKVTELDYSERPEEELGPILGKIIKQFRPELDIYYVTDTALQNLKDSTLKNFRRIFYRKDDIQELHLAILRGIRERYKTPFYTALKEYSKKPVGVFHAMPISRGNSVFKSRWIRDFGEFYGRNICLAETSSTSGGLDSLLQPTGTLKEAQEMASEAYGSRETFFVTNGTSTSNKIVQQALVEPGDLVLIDRDCHKSHHYGLVLAGALPVYLDSYPIEKYSMYGAVPLHEIKKTLLKLKAAGRLNKVKMLLLTNCTFDGLVYNVEKVMEEVLAIKPDMIFLWDEAWFAFAGFTYTYKQRTGMFVANKLYNKYRTDSYRDKYKKHIESLSVDEVPSMPDPGKVKIRVYATQSTHKTLTSFRQGSMIHVWDEEFKRLASDSFQEAYMTHTSTSPNYQILASLDAGRRQVQFEGYELVEKSVELAMSVRAKIHDHPILKKYFRVLTVRDFIPDAFRPSGLDEYYTDQGGWNRMEDAWEHDEFVLDPTKITLTVGLSGIDGDTFKNKYLMDRYNIQINKTSRNSILFMTSIGTTRGSVAYLINTLLHIAGKLDEELPAMNRKEKDIVEKRVISLMEDVPPLPDFSHFHSFFQAVKGVPGGDIRRAYFLAYRQQNCEYIALGECLDVLEQGRELVSTTFVIPYPPGFPVLVPGQVISKEIIRFLLVLDVKEIHGYRPELGLKVFREQVLSTNETVTAPAAVETQAG</sequence>
<dbReference type="Gene3D" id="3.40.640.10">
    <property type="entry name" value="Type I PLP-dependent aspartate aminotransferase-like (Major domain)"/>
    <property type="match status" value="1"/>
</dbReference>
<gene>
    <name evidence="6" type="ORF">G3570_03430</name>
</gene>
<comment type="cofactor">
    <cofactor evidence="1">
        <name>pyridoxal 5'-phosphate</name>
        <dbReference type="ChEBI" id="CHEBI:597326"/>
    </cofactor>
</comment>
<dbReference type="InterPro" id="IPR000310">
    <property type="entry name" value="Orn/Lys/Arg_deCO2ase_major_dom"/>
</dbReference>
<keyword evidence="2 6" id="KW-0032">Aminotransferase</keyword>